<name>F5RI64_METUF</name>
<organism evidence="2 3">
    <name type="scientific">Methyloversatilis universalis (strain ATCC BAA-1314 / DSM 25237 / JCM 13912 / CCUG 52030 / FAM5)</name>
    <dbReference type="NCBI Taxonomy" id="1000565"/>
    <lineage>
        <taxon>Bacteria</taxon>
        <taxon>Pseudomonadati</taxon>
        <taxon>Pseudomonadota</taxon>
        <taxon>Betaproteobacteria</taxon>
        <taxon>Nitrosomonadales</taxon>
        <taxon>Sterolibacteriaceae</taxon>
        <taxon>Methyloversatilis</taxon>
    </lineage>
</organism>
<dbReference type="SUPFAM" id="SSF56024">
    <property type="entry name" value="Phospholipase D/nuclease"/>
    <property type="match status" value="1"/>
</dbReference>
<dbReference type="eggNOG" id="COG1502">
    <property type="taxonomic scope" value="Bacteria"/>
</dbReference>
<keyword evidence="3" id="KW-1185">Reference proteome</keyword>
<gene>
    <name evidence="2" type="ORF">METUNv1_04014</name>
</gene>
<evidence type="ECO:0000313" key="3">
    <source>
        <dbReference type="Proteomes" id="UP000005019"/>
    </source>
</evidence>
<dbReference type="EMBL" id="AFHG01000059">
    <property type="protein sequence ID" value="EGK70046.1"/>
    <property type="molecule type" value="Genomic_DNA"/>
</dbReference>
<protein>
    <submittedName>
        <fullName evidence="2">Uncharacterized protein</fullName>
    </submittedName>
</protein>
<dbReference type="STRING" id="1000565.METUNv1_04014"/>
<dbReference type="AlphaFoldDB" id="F5RI64"/>
<reference evidence="2 3" key="1">
    <citation type="journal article" date="2011" name="J. Bacteriol.">
        <title>Genome sequence of Methyloversatilis universalis FAM5T, a methylotrophic representative of the order Rhodocyclales.</title>
        <authorList>
            <person name="Kittichotirat W."/>
            <person name="Good N.M."/>
            <person name="Hall R."/>
            <person name="Bringel F."/>
            <person name="Lajus A."/>
            <person name="Medigue C."/>
            <person name="Smalley N.E."/>
            <person name="Beck D."/>
            <person name="Bumgarner R."/>
            <person name="Vuilleumier S."/>
            <person name="Kalyuzhnaya M.G."/>
        </authorList>
    </citation>
    <scope>NUCLEOTIDE SEQUENCE [LARGE SCALE GENOMIC DNA]</scope>
    <source>
        <strain evidence="3">ATCC BAA-1314 / JCM 13912 / FAM5</strain>
    </source>
</reference>
<accession>F5RI64</accession>
<proteinExistence type="predicted"/>
<evidence type="ECO:0000256" key="1">
    <source>
        <dbReference type="SAM" id="MobiDB-lite"/>
    </source>
</evidence>
<sequence length="83" mass="9096">MAEQVDITGPRDRLDPAYFSPGQDRGDALADAARRGVDVQLVLPSASDFPPVLHAGRSDYQSCWMPACASTNCRTRCCTRKPR</sequence>
<comment type="caution">
    <text evidence="2">The sequence shown here is derived from an EMBL/GenBank/DDBJ whole genome shotgun (WGS) entry which is preliminary data.</text>
</comment>
<evidence type="ECO:0000313" key="2">
    <source>
        <dbReference type="EMBL" id="EGK70046.1"/>
    </source>
</evidence>
<feature type="region of interest" description="Disordered" evidence="1">
    <location>
        <begin position="1"/>
        <end position="21"/>
    </location>
</feature>
<dbReference type="Proteomes" id="UP000005019">
    <property type="component" value="Unassembled WGS sequence"/>
</dbReference>
<dbReference type="RefSeq" id="WP_008064851.1">
    <property type="nucleotide sequence ID" value="NZ_AFHG01000059.1"/>
</dbReference>